<feature type="binding site" evidence="5 6">
    <location>
        <position position="197"/>
    </location>
    <ligand>
        <name>substrate</name>
    </ligand>
</feature>
<evidence type="ECO:0000256" key="7">
    <source>
        <dbReference type="PIRSR" id="PIRSR001109-2"/>
    </source>
</evidence>
<dbReference type="HAMAP" id="MF_00563">
    <property type="entry name" value="AdoHcyase"/>
    <property type="match status" value="1"/>
</dbReference>
<feature type="binding site" evidence="7">
    <location>
        <begin position="263"/>
        <end position="268"/>
    </location>
    <ligand>
        <name>NAD(+)</name>
        <dbReference type="ChEBI" id="CHEBI:57540"/>
    </ligand>
</feature>
<evidence type="ECO:0000256" key="5">
    <source>
        <dbReference type="HAMAP-Rule" id="MF_00563"/>
    </source>
</evidence>
<keyword evidence="5" id="KW-0963">Cytoplasm</keyword>
<dbReference type="PANTHER" id="PTHR23420">
    <property type="entry name" value="ADENOSYLHOMOCYSTEINASE"/>
    <property type="match status" value="1"/>
</dbReference>
<dbReference type="GO" id="GO:0033353">
    <property type="term" value="P:S-adenosylmethionine cycle"/>
    <property type="evidence" value="ECO:0007669"/>
    <property type="project" value="TreeGrafter"/>
</dbReference>
<protein>
    <recommendedName>
        <fullName evidence="5">Adenosylhomocysteinase</fullName>
        <ecNumber evidence="5">3.13.2.1</ecNumber>
    </recommendedName>
    <alternativeName>
        <fullName evidence="5">S-adenosyl-L-homocysteine hydrolase</fullName>
        <shortName evidence="5">AdoHcyase</shortName>
    </alternativeName>
</protein>
<feature type="binding site" evidence="5">
    <location>
        <position position="232"/>
    </location>
    <ligand>
        <name>NAD(+)</name>
        <dbReference type="ChEBI" id="CHEBI:57540"/>
    </ligand>
</feature>
<dbReference type="InterPro" id="IPR000043">
    <property type="entry name" value="Adenosylhomocysteinase-like"/>
</dbReference>
<feature type="domain" description="S-adenosyl-L-homocysteine hydrolase NAD binding" evidence="10">
    <location>
        <begin position="232"/>
        <end position="392"/>
    </location>
</feature>
<feature type="binding site" evidence="5 6">
    <location>
        <position position="231"/>
    </location>
    <ligand>
        <name>substrate</name>
    </ligand>
</feature>
<dbReference type="GO" id="GO:0006730">
    <property type="term" value="P:one-carbon metabolic process"/>
    <property type="evidence" value="ECO:0007669"/>
    <property type="project" value="UniProtKB-UniRule"/>
</dbReference>
<keyword evidence="12" id="KW-1185">Reference proteome</keyword>
<dbReference type="UniPathway" id="UPA00314">
    <property type="reaction ID" value="UER00076"/>
</dbReference>
<dbReference type="OrthoDB" id="9802717at2"/>
<dbReference type="Proteomes" id="UP000197446">
    <property type="component" value="Unassembled WGS sequence"/>
</dbReference>
<dbReference type="InterPro" id="IPR042172">
    <property type="entry name" value="Adenosylhomocyst_ase-like_sf"/>
</dbReference>
<dbReference type="InterPro" id="IPR015878">
    <property type="entry name" value="Ado_hCys_hydrolase_NAD-bd"/>
</dbReference>
<dbReference type="PIRSF" id="PIRSF001109">
    <property type="entry name" value="Ad_hcy_hydrolase"/>
    <property type="match status" value="1"/>
</dbReference>
<feature type="binding site" evidence="5 6">
    <location>
        <position position="58"/>
    </location>
    <ligand>
        <name>substrate</name>
    </ligand>
</feature>
<feature type="binding site" evidence="5 6">
    <location>
        <position position="137"/>
    </location>
    <ligand>
        <name>substrate</name>
    </ligand>
</feature>
<evidence type="ECO:0000256" key="9">
    <source>
        <dbReference type="RuleBase" id="RU004166"/>
    </source>
</evidence>
<evidence type="ECO:0000256" key="8">
    <source>
        <dbReference type="RuleBase" id="RU000548"/>
    </source>
</evidence>
<comment type="function">
    <text evidence="5">May play a key role in the regulation of the intracellular concentration of adenosylhomocysteine.</text>
</comment>
<organism evidence="11 12">
    <name type="scientific">Roseateles puraquae</name>
    <dbReference type="NCBI Taxonomy" id="431059"/>
    <lineage>
        <taxon>Bacteria</taxon>
        <taxon>Pseudomonadati</taxon>
        <taxon>Pseudomonadota</taxon>
        <taxon>Betaproteobacteria</taxon>
        <taxon>Burkholderiales</taxon>
        <taxon>Sphaerotilaceae</taxon>
        <taxon>Roseateles</taxon>
    </lineage>
</organism>
<comment type="pathway">
    <text evidence="5 8">Amino-acid biosynthesis; L-homocysteine biosynthesis; L-homocysteine from S-adenosyl-L-homocysteine: step 1/1.</text>
</comment>
<dbReference type="InterPro" id="IPR036291">
    <property type="entry name" value="NAD(P)-bd_dom_sf"/>
</dbReference>
<sequence>MTANLPAHIVKDLSLADWGRKEIKIAEHEMPALMAIRKEYAASQPLKGARVAGSLHMTIQTAVLVETLQALGADVRWASCNIFSTQDHAAAALAAVGTPVFAYKGETLEDYWDYTHRIFEFGAAGTAGEGPNMILDDGGDATLLMHLGQKAEKDLSVLANPGSEEERILFAAIKKKVSEDPTWYTRKSAEIIGVTEETTTGVHRLKEMAAKGTLLFRAINVNDSVTKSKFDNLYGCRESLVDGIKRATDVMVAGKIAVVAGYGDVGKGSAQALRALSAQVWVTEIDPICALQAAMEGYRVVTMDWAADKADIFVTATGNKNVITYDHMAAMKENSIVCNIGHFDNEIDVAALEAKCRWEEIKPQVDHVVFPDGKRIIMLAKGRLVNLGCGTGHPSYVMSSSFANQTIAQIELFAHKDQYEVGQVYVLPKHLDEKVARLQLSTLNAQLTELSEEQAAYIGVTKAGPFKPDTYRY</sequence>
<dbReference type="InterPro" id="IPR020082">
    <property type="entry name" value="S-Ado-L-homoCys_hydrolase_CS"/>
</dbReference>
<dbReference type="FunFam" id="3.40.50.720:FF:000004">
    <property type="entry name" value="Adenosylhomocysteinase"/>
    <property type="match status" value="1"/>
</dbReference>
<dbReference type="SMART" id="SM00996">
    <property type="entry name" value="AdoHcyase"/>
    <property type="match status" value="1"/>
</dbReference>
<dbReference type="RefSeq" id="WP_088485204.1">
    <property type="nucleotide sequence ID" value="NZ_JBCNLH010000003.1"/>
</dbReference>
<keyword evidence="2 5" id="KW-0554">One-carbon metabolism</keyword>
<keyword evidence="4 5" id="KW-0520">NAD</keyword>
<feature type="binding site" evidence="5 7">
    <location>
        <position position="284"/>
    </location>
    <ligand>
        <name>NAD(+)</name>
        <dbReference type="ChEBI" id="CHEBI:57540"/>
    </ligand>
</feature>
<comment type="caution">
    <text evidence="11">The sequence shown here is derived from an EMBL/GenBank/DDBJ whole genome shotgun (WGS) entry which is preliminary data.</text>
</comment>
<accession>A0A254N9X7</accession>
<dbReference type="NCBIfam" id="TIGR00936">
    <property type="entry name" value="ahcY"/>
    <property type="match status" value="1"/>
</dbReference>
<dbReference type="Gene3D" id="3.40.50.1480">
    <property type="entry name" value="Adenosylhomocysteinase-like"/>
    <property type="match status" value="1"/>
</dbReference>
<dbReference type="SUPFAM" id="SSF52283">
    <property type="entry name" value="Formate/glycerate dehydrogenase catalytic domain-like"/>
    <property type="match status" value="1"/>
</dbReference>
<dbReference type="GO" id="GO:0004013">
    <property type="term" value="F:adenosylhomocysteinase activity"/>
    <property type="evidence" value="ECO:0007669"/>
    <property type="project" value="UniProtKB-UniRule"/>
</dbReference>
<dbReference type="NCBIfam" id="NF004005">
    <property type="entry name" value="PRK05476.2-3"/>
    <property type="match status" value="1"/>
</dbReference>
<feature type="binding site" evidence="5 7">
    <location>
        <position position="386"/>
    </location>
    <ligand>
        <name>NAD(+)</name>
        <dbReference type="ChEBI" id="CHEBI:57540"/>
    </ligand>
</feature>
<dbReference type="SMART" id="SM00997">
    <property type="entry name" value="AdoHcyase_NAD"/>
    <property type="match status" value="1"/>
</dbReference>
<dbReference type="Gene3D" id="3.40.50.720">
    <property type="entry name" value="NAD(P)-binding Rossmann-like Domain"/>
    <property type="match status" value="1"/>
</dbReference>
<name>A0A254N9X7_9BURK</name>
<evidence type="ECO:0000256" key="4">
    <source>
        <dbReference type="ARBA" id="ARBA00023027"/>
    </source>
</evidence>
<comment type="subcellular location">
    <subcellularLocation>
        <location evidence="5">Cytoplasm</location>
    </subcellularLocation>
</comment>
<feature type="binding site" evidence="5">
    <location>
        <begin position="261"/>
        <end position="266"/>
    </location>
    <ligand>
        <name>NAD(+)</name>
        <dbReference type="ChEBI" id="CHEBI:57540"/>
    </ligand>
</feature>
<evidence type="ECO:0000256" key="2">
    <source>
        <dbReference type="ARBA" id="ARBA00022563"/>
    </source>
</evidence>
<dbReference type="EC" id="3.13.2.1" evidence="5"/>
<dbReference type="AlphaFoldDB" id="A0A254N9X7"/>
<reference evidence="11 12" key="1">
    <citation type="journal article" date="2007" name="Int. J. Syst. Evol. Microbiol.">
        <title>Description of Pelomonas aquatica sp. nov. and Pelomonas puraquae sp. nov., isolated from industrial and haemodialysis water.</title>
        <authorList>
            <person name="Gomila M."/>
            <person name="Bowien B."/>
            <person name="Falsen E."/>
            <person name="Moore E.R."/>
            <person name="Lalucat J."/>
        </authorList>
    </citation>
    <scope>NUCLEOTIDE SEQUENCE [LARGE SCALE GENOMIC DNA]</scope>
    <source>
        <strain evidence="11 12">CCUG 52769</strain>
    </source>
</reference>
<dbReference type="GO" id="GO:0071269">
    <property type="term" value="P:L-homocysteine biosynthetic process"/>
    <property type="evidence" value="ECO:0007669"/>
    <property type="project" value="UniProtKB-UniRule"/>
</dbReference>
<dbReference type="PROSITE" id="PS00739">
    <property type="entry name" value="ADOHCYASE_2"/>
    <property type="match status" value="1"/>
</dbReference>
<dbReference type="PANTHER" id="PTHR23420:SF0">
    <property type="entry name" value="ADENOSYLHOMOCYSTEINASE"/>
    <property type="match status" value="1"/>
</dbReference>
<evidence type="ECO:0000256" key="3">
    <source>
        <dbReference type="ARBA" id="ARBA00022801"/>
    </source>
</evidence>
<feature type="binding site" evidence="5">
    <location>
        <position position="319"/>
    </location>
    <ligand>
        <name>NAD(+)</name>
        <dbReference type="ChEBI" id="CHEBI:57540"/>
    </ligand>
</feature>
<comment type="cofactor">
    <cofactor evidence="5 7 8">
        <name>NAD(+)</name>
        <dbReference type="ChEBI" id="CHEBI:57540"/>
    </cofactor>
    <text evidence="5 7 8">Binds 1 NAD(+) per subunit.</text>
</comment>
<evidence type="ECO:0000313" key="12">
    <source>
        <dbReference type="Proteomes" id="UP000197446"/>
    </source>
</evidence>
<dbReference type="GO" id="GO:0005829">
    <property type="term" value="C:cytosol"/>
    <property type="evidence" value="ECO:0007669"/>
    <property type="project" value="TreeGrafter"/>
</dbReference>
<gene>
    <name evidence="5" type="primary">ahcY</name>
    <name evidence="11" type="ORF">CDO81_21065</name>
</gene>
<feature type="binding site" evidence="5 7">
    <location>
        <begin position="340"/>
        <end position="342"/>
    </location>
    <ligand>
        <name>NAD(+)</name>
        <dbReference type="ChEBI" id="CHEBI:57540"/>
    </ligand>
</feature>
<evidence type="ECO:0000313" key="11">
    <source>
        <dbReference type="EMBL" id="OWR02228.1"/>
    </source>
</evidence>
<dbReference type="SUPFAM" id="SSF51735">
    <property type="entry name" value="NAD(P)-binding Rossmann-fold domains"/>
    <property type="match status" value="1"/>
</dbReference>
<comment type="catalytic activity">
    <reaction evidence="5 8">
        <text>S-adenosyl-L-homocysteine + H2O = L-homocysteine + adenosine</text>
        <dbReference type="Rhea" id="RHEA:21708"/>
        <dbReference type="ChEBI" id="CHEBI:15377"/>
        <dbReference type="ChEBI" id="CHEBI:16335"/>
        <dbReference type="ChEBI" id="CHEBI:57856"/>
        <dbReference type="ChEBI" id="CHEBI:58199"/>
        <dbReference type="EC" id="3.13.2.1"/>
    </reaction>
</comment>
<comment type="similarity">
    <text evidence="1 5 9">Belongs to the adenosylhomocysteinase family.</text>
</comment>
<keyword evidence="3 5" id="KW-0378">Hydrolase</keyword>
<dbReference type="CDD" id="cd00401">
    <property type="entry name" value="SAHH"/>
    <property type="match status" value="1"/>
</dbReference>
<feature type="binding site" evidence="5 7">
    <location>
        <begin position="198"/>
        <end position="200"/>
    </location>
    <ligand>
        <name>NAD(+)</name>
        <dbReference type="ChEBI" id="CHEBI:57540"/>
    </ligand>
</feature>
<dbReference type="EMBL" id="NISI01000010">
    <property type="protein sequence ID" value="OWR02228.1"/>
    <property type="molecule type" value="Genomic_DNA"/>
</dbReference>
<dbReference type="Pfam" id="PF00670">
    <property type="entry name" value="AdoHcyase_NAD"/>
    <property type="match status" value="1"/>
</dbReference>
<proteinExistence type="inferred from homology"/>
<dbReference type="PROSITE" id="PS00738">
    <property type="entry name" value="ADOHCYASE_1"/>
    <property type="match status" value="1"/>
</dbReference>
<evidence type="ECO:0000256" key="6">
    <source>
        <dbReference type="PIRSR" id="PIRSR001109-1"/>
    </source>
</evidence>
<evidence type="ECO:0000259" key="10">
    <source>
        <dbReference type="SMART" id="SM00997"/>
    </source>
</evidence>
<feature type="binding site" evidence="7">
    <location>
        <position position="393"/>
    </location>
    <ligand>
        <name>NAD(+)</name>
        <dbReference type="ChEBI" id="CHEBI:57540"/>
    </ligand>
</feature>
<dbReference type="Pfam" id="PF05221">
    <property type="entry name" value="AdoHcyase"/>
    <property type="match status" value="1"/>
</dbReference>
<evidence type="ECO:0000256" key="1">
    <source>
        <dbReference type="ARBA" id="ARBA00007122"/>
    </source>
</evidence>
<feature type="binding site" evidence="5 6">
    <location>
        <position position="227"/>
    </location>
    <ligand>
        <name>substrate</name>
    </ligand>
</feature>